<name>A0A9P8CMX4_9HYPO</name>
<sequence length="412" mass="47047">MNLDRSFPFWPLLCKFNVPSRSTHRTSLCLSILVTMSTLPGAPTASAYHLHKHDRQLHDTIQRVLSDQSYVVQDMKSTFDLCSDDHQKLVLNVFDELKTILSHVEPKLQSYRQATLDIICTQHAPETVSSETQYQRASEIVECFEHVIELGASLSGTTGDHVRKYLDSKGPLSQLFHEFYRESLIIDEIVASSQSPARHMLTNKSLDAHMFPKTAGHYMIMIVGGPDEPDFFGAYVGQARNLFDRLKKHRERNIHYARERQKAADQGLPLPYSRQMLYNSWNYAQRFVRFAPLHRSYNYMETDDSNKDTLPQTWQSIVESVYAVFFKAVQRDKLEKWHPSPTLDDNSVGLNVQFPLFQRETFDGKFNGGIASLKNNPDPAVQVVYKAHMATFIASGRAAQKSYGYKSTADGI</sequence>
<keyword evidence="2" id="KW-1185">Reference proteome</keyword>
<evidence type="ECO:0000313" key="1">
    <source>
        <dbReference type="EMBL" id="KAG9253169.1"/>
    </source>
</evidence>
<accession>A0A9P8CMX4</accession>
<evidence type="ECO:0000313" key="2">
    <source>
        <dbReference type="Proteomes" id="UP000887229"/>
    </source>
</evidence>
<comment type="caution">
    <text evidence="1">The sequence shown here is derived from an EMBL/GenBank/DDBJ whole genome shotgun (WGS) entry which is preliminary data.</text>
</comment>
<dbReference type="RefSeq" id="XP_046117093.1">
    <property type="nucleotide sequence ID" value="XM_046257746.1"/>
</dbReference>
<reference evidence="1" key="1">
    <citation type="journal article" date="2021" name="IMA Fungus">
        <title>Genomic characterization of three marine fungi, including Emericellopsis atlantica sp. nov. with signatures of a generalist lifestyle and marine biomass degradation.</title>
        <authorList>
            <person name="Hagestad O.C."/>
            <person name="Hou L."/>
            <person name="Andersen J.H."/>
            <person name="Hansen E.H."/>
            <person name="Altermark B."/>
            <person name="Li C."/>
            <person name="Kuhnert E."/>
            <person name="Cox R.J."/>
            <person name="Crous P.W."/>
            <person name="Spatafora J.W."/>
            <person name="Lail K."/>
            <person name="Amirebrahimi M."/>
            <person name="Lipzen A."/>
            <person name="Pangilinan J."/>
            <person name="Andreopoulos W."/>
            <person name="Hayes R.D."/>
            <person name="Ng V."/>
            <person name="Grigoriev I.V."/>
            <person name="Jackson S.A."/>
            <person name="Sutton T.D.S."/>
            <person name="Dobson A.D.W."/>
            <person name="Rama T."/>
        </authorList>
    </citation>
    <scope>NUCLEOTIDE SEQUENCE</scope>
    <source>
        <strain evidence="1">TS7</strain>
    </source>
</reference>
<dbReference type="AlphaFoldDB" id="A0A9P8CMX4"/>
<organism evidence="1 2">
    <name type="scientific">Emericellopsis atlantica</name>
    <dbReference type="NCBI Taxonomy" id="2614577"/>
    <lineage>
        <taxon>Eukaryota</taxon>
        <taxon>Fungi</taxon>
        <taxon>Dikarya</taxon>
        <taxon>Ascomycota</taxon>
        <taxon>Pezizomycotina</taxon>
        <taxon>Sordariomycetes</taxon>
        <taxon>Hypocreomycetidae</taxon>
        <taxon>Hypocreales</taxon>
        <taxon>Bionectriaceae</taxon>
        <taxon>Emericellopsis</taxon>
    </lineage>
</organism>
<dbReference type="Proteomes" id="UP000887229">
    <property type="component" value="Unassembled WGS sequence"/>
</dbReference>
<dbReference type="OrthoDB" id="5412936at2759"/>
<dbReference type="GeneID" id="70288649"/>
<dbReference type="EMBL" id="MU251258">
    <property type="protein sequence ID" value="KAG9253169.1"/>
    <property type="molecule type" value="Genomic_DNA"/>
</dbReference>
<gene>
    <name evidence="1" type="ORF">F5Z01DRAFT_154794</name>
</gene>
<protein>
    <submittedName>
        <fullName evidence="1">Uncharacterized protein</fullName>
    </submittedName>
</protein>
<proteinExistence type="predicted"/>